<dbReference type="Proteomes" id="UP000809273">
    <property type="component" value="Unassembled WGS sequence"/>
</dbReference>
<feature type="transmembrane region" description="Helical" evidence="1">
    <location>
        <begin position="97"/>
        <end position="130"/>
    </location>
</feature>
<keyword evidence="1" id="KW-0472">Membrane</keyword>
<reference evidence="2" key="2">
    <citation type="submission" date="2021-01" db="EMBL/GenBank/DDBJ databases">
        <authorList>
            <person name="Hahn C.R."/>
            <person name="Youssef N.H."/>
            <person name="Elshahed M."/>
        </authorList>
    </citation>
    <scope>NUCLEOTIDE SEQUENCE</scope>
    <source>
        <strain evidence="2">Zod_Metabat.24</strain>
    </source>
</reference>
<evidence type="ECO:0000256" key="1">
    <source>
        <dbReference type="SAM" id="Phobius"/>
    </source>
</evidence>
<organism evidence="2 3">
    <name type="scientific">Candidatus Zymogenus saltonus</name>
    <dbReference type="NCBI Taxonomy" id="2844893"/>
    <lineage>
        <taxon>Bacteria</taxon>
        <taxon>Deltaproteobacteria</taxon>
        <taxon>Candidatus Zymogenia</taxon>
        <taxon>Candidatus Zymogeniales</taxon>
        <taxon>Candidatus Zymogenaceae</taxon>
        <taxon>Candidatus Zymogenus</taxon>
    </lineage>
</organism>
<feature type="transmembrane region" description="Helical" evidence="1">
    <location>
        <begin position="6"/>
        <end position="29"/>
    </location>
</feature>
<proteinExistence type="predicted"/>
<evidence type="ECO:0000313" key="3">
    <source>
        <dbReference type="Proteomes" id="UP000809273"/>
    </source>
</evidence>
<keyword evidence="1" id="KW-1133">Transmembrane helix</keyword>
<keyword evidence="1" id="KW-0812">Transmembrane</keyword>
<evidence type="ECO:0000313" key="2">
    <source>
        <dbReference type="EMBL" id="MBN1574309.1"/>
    </source>
</evidence>
<sequence length="131" mass="13676">MEIVGFALFLFVAGCIAVATAVSAIFVWIGAKLAGISGATFLRSFWAALVSSFLVWALTGIGAAVFGFGSIAGWIIGVIITLFVLKIIFNTTWGKAFLAWLFHGMAQLLVLGILALMVVVLGVAAIGLLLV</sequence>
<name>A0A9D8PPG8_9DELT</name>
<comment type="caution">
    <text evidence="2">The sequence shown here is derived from an EMBL/GenBank/DDBJ whole genome shotgun (WGS) entry which is preliminary data.</text>
</comment>
<protein>
    <submittedName>
        <fullName evidence="2">Uncharacterized protein</fullName>
    </submittedName>
</protein>
<feature type="transmembrane region" description="Helical" evidence="1">
    <location>
        <begin position="64"/>
        <end position="85"/>
    </location>
</feature>
<dbReference type="EMBL" id="JAFGIX010000073">
    <property type="protein sequence ID" value="MBN1574309.1"/>
    <property type="molecule type" value="Genomic_DNA"/>
</dbReference>
<reference evidence="2" key="1">
    <citation type="journal article" date="2021" name="Environ. Microbiol.">
        <title>Genomic characterization of three novel Desulfobacterota classes expand the metabolic and phylogenetic diversity of the phylum.</title>
        <authorList>
            <person name="Murphy C.L."/>
            <person name="Biggerstaff J."/>
            <person name="Eichhorn A."/>
            <person name="Ewing E."/>
            <person name="Shahan R."/>
            <person name="Soriano D."/>
            <person name="Stewart S."/>
            <person name="VanMol K."/>
            <person name="Walker R."/>
            <person name="Walters P."/>
            <person name="Elshahed M.S."/>
            <person name="Youssef N.H."/>
        </authorList>
    </citation>
    <scope>NUCLEOTIDE SEQUENCE</scope>
    <source>
        <strain evidence="2">Zod_Metabat.24</strain>
    </source>
</reference>
<feature type="transmembrane region" description="Helical" evidence="1">
    <location>
        <begin position="41"/>
        <end position="58"/>
    </location>
</feature>
<gene>
    <name evidence="2" type="ORF">JW984_14010</name>
</gene>
<accession>A0A9D8PPG8</accession>
<dbReference type="AlphaFoldDB" id="A0A9D8PPG8"/>